<sequence>MADEVTAERSECSWVAARPVQPPGPRRFGVGLHGGVDGGEESLRRGTPLDRPVAVARLECFAPRVWGDSWRHDPVP</sequence>
<evidence type="ECO:0000313" key="3">
    <source>
        <dbReference type="Proteomes" id="UP001066276"/>
    </source>
</evidence>
<organism evidence="2 3">
    <name type="scientific">Pleurodeles waltl</name>
    <name type="common">Iberian ribbed newt</name>
    <dbReference type="NCBI Taxonomy" id="8319"/>
    <lineage>
        <taxon>Eukaryota</taxon>
        <taxon>Metazoa</taxon>
        <taxon>Chordata</taxon>
        <taxon>Craniata</taxon>
        <taxon>Vertebrata</taxon>
        <taxon>Euteleostomi</taxon>
        <taxon>Amphibia</taxon>
        <taxon>Batrachia</taxon>
        <taxon>Caudata</taxon>
        <taxon>Salamandroidea</taxon>
        <taxon>Salamandridae</taxon>
        <taxon>Pleurodelinae</taxon>
        <taxon>Pleurodeles</taxon>
    </lineage>
</organism>
<evidence type="ECO:0000313" key="2">
    <source>
        <dbReference type="EMBL" id="KAJ1098361.1"/>
    </source>
</evidence>
<keyword evidence="3" id="KW-1185">Reference proteome</keyword>
<name>A0AAV7M3G9_PLEWA</name>
<accession>A0AAV7M3G9</accession>
<protein>
    <submittedName>
        <fullName evidence="2">Uncharacterized protein</fullName>
    </submittedName>
</protein>
<evidence type="ECO:0000256" key="1">
    <source>
        <dbReference type="SAM" id="MobiDB-lite"/>
    </source>
</evidence>
<feature type="region of interest" description="Disordered" evidence="1">
    <location>
        <begin position="18"/>
        <end position="47"/>
    </location>
</feature>
<dbReference type="AlphaFoldDB" id="A0AAV7M3G9"/>
<proteinExistence type="predicted"/>
<reference evidence="2" key="1">
    <citation type="journal article" date="2022" name="bioRxiv">
        <title>Sequencing and chromosome-scale assembly of the giantPleurodeles waltlgenome.</title>
        <authorList>
            <person name="Brown T."/>
            <person name="Elewa A."/>
            <person name="Iarovenko S."/>
            <person name="Subramanian E."/>
            <person name="Araus A.J."/>
            <person name="Petzold A."/>
            <person name="Susuki M."/>
            <person name="Suzuki K.-i.T."/>
            <person name="Hayashi T."/>
            <person name="Toyoda A."/>
            <person name="Oliveira C."/>
            <person name="Osipova E."/>
            <person name="Leigh N.D."/>
            <person name="Simon A."/>
            <person name="Yun M.H."/>
        </authorList>
    </citation>
    <scope>NUCLEOTIDE SEQUENCE</scope>
    <source>
        <strain evidence="2">20211129_DDA</strain>
        <tissue evidence="2">Liver</tissue>
    </source>
</reference>
<dbReference type="Proteomes" id="UP001066276">
    <property type="component" value="Chromosome 10"/>
</dbReference>
<dbReference type="EMBL" id="JANPWB010000014">
    <property type="protein sequence ID" value="KAJ1098361.1"/>
    <property type="molecule type" value="Genomic_DNA"/>
</dbReference>
<comment type="caution">
    <text evidence="2">The sequence shown here is derived from an EMBL/GenBank/DDBJ whole genome shotgun (WGS) entry which is preliminary data.</text>
</comment>
<gene>
    <name evidence="2" type="ORF">NDU88_003474</name>
</gene>